<dbReference type="InterPro" id="IPR017791">
    <property type="entry name" value="UAAP2"/>
</dbReference>
<gene>
    <name evidence="2" type="ORF">IQ22_00425</name>
</gene>
<feature type="domain" description="DUF1989" evidence="1">
    <location>
        <begin position="17"/>
        <end position="184"/>
    </location>
</feature>
<protein>
    <recommendedName>
        <fullName evidence="1">DUF1989 domain-containing protein</fullName>
    </recommendedName>
</protein>
<dbReference type="InterPro" id="IPR018959">
    <property type="entry name" value="DUF1989"/>
</dbReference>
<keyword evidence="3" id="KW-1185">Reference proteome</keyword>
<name>A0A562QPQ3_9PSED</name>
<comment type="caution">
    <text evidence="2">The sequence shown here is derived from an EMBL/GenBank/DDBJ whole genome shotgun (WGS) entry which is preliminary data.</text>
</comment>
<proteinExistence type="predicted"/>
<dbReference type="PANTHER" id="PTHR31527">
    <property type="entry name" value="RE64534P"/>
    <property type="match status" value="1"/>
</dbReference>
<dbReference type="AlphaFoldDB" id="A0A562QPQ3"/>
<accession>A0A562QPQ3</accession>
<sequence>MTLTASEKRPEDAIYREVIPAGAPYLKEIKAGQTIRIHDLEGNQAVDTLFYSAANPRERYDAQRTLRRQGKIYLTTGTVLYSNLGNPLLTITADTCGRHDTLGGACAQESNTVRYALEKRYMHSCRDNFLCACHHDGRLGKRDIAANINFFMNVPVTPEGGLTFEDGISGAGKYVELRAETDVIVMISNCPQLNNPCNGWNPTPAEVLVWN</sequence>
<dbReference type="PANTHER" id="PTHR31527:SF0">
    <property type="entry name" value="RE64534P"/>
    <property type="match status" value="1"/>
</dbReference>
<dbReference type="Proteomes" id="UP000316905">
    <property type="component" value="Unassembled WGS sequence"/>
</dbReference>
<dbReference type="NCBIfam" id="TIGR03424">
    <property type="entry name" value="urea_degr_1"/>
    <property type="match status" value="1"/>
</dbReference>
<evidence type="ECO:0000259" key="1">
    <source>
        <dbReference type="Pfam" id="PF09347"/>
    </source>
</evidence>
<evidence type="ECO:0000313" key="2">
    <source>
        <dbReference type="EMBL" id="TWI58714.1"/>
    </source>
</evidence>
<dbReference type="OrthoDB" id="9772660at2"/>
<reference evidence="2 3" key="1">
    <citation type="journal article" date="2015" name="Stand. Genomic Sci.">
        <title>Genomic Encyclopedia of Bacterial and Archaeal Type Strains, Phase III: the genomes of soil and plant-associated and newly described type strains.</title>
        <authorList>
            <person name="Whitman W.B."/>
            <person name="Woyke T."/>
            <person name="Klenk H.P."/>
            <person name="Zhou Y."/>
            <person name="Lilburn T.G."/>
            <person name="Beck B.J."/>
            <person name="De Vos P."/>
            <person name="Vandamme P."/>
            <person name="Eisen J.A."/>
            <person name="Garrity G."/>
            <person name="Hugenholtz P."/>
            <person name="Kyrpides N.C."/>
        </authorList>
    </citation>
    <scope>NUCLEOTIDE SEQUENCE [LARGE SCALE GENOMIC DNA]</scope>
    <source>
        <strain evidence="2 3">CGMCC 1.6858</strain>
    </source>
</reference>
<dbReference type="Pfam" id="PF09347">
    <property type="entry name" value="DUF1989"/>
    <property type="match status" value="1"/>
</dbReference>
<dbReference type="RefSeq" id="WP_145137292.1">
    <property type="nucleotide sequence ID" value="NZ_VLKY01000001.1"/>
</dbReference>
<organism evidence="2 3">
    <name type="scientific">Pseudomonas duriflava</name>
    <dbReference type="NCBI Taxonomy" id="459528"/>
    <lineage>
        <taxon>Bacteria</taxon>
        <taxon>Pseudomonadati</taxon>
        <taxon>Pseudomonadota</taxon>
        <taxon>Gammaproteobacteria</taxon>
        <taxon>Pseudomonadales</taxon>
        <taxon>Pseudomonadaceae</taxon>
        <taxon>Pseudomonas</taxon>
    </lineage>
</organism>
<dbReference type="EMBL" id="VLKY01000001">
    <property type="protein sequence ID" value="TWI58714.1"/>
    <property type="molecule type" value="Genomic_DNA"/>
</dbReference>
<evidence type="ECO:0000313" key="3">
    <source>
        <dbReference type="Proteomes" id="UP000316905"/>
    </source>
</evidence>